<dbReference type="RefSeq" id="WP_248683228.1">
    <property type="nucleotide sequence ID" value="NZ_JALPRY010000012.1"/>
</dbReference>
<proteinExistence type="predicted"/>
<evidence type="ECO:0000313" key="1">
    <source>
        <dbReference type="EMBL" id="MCK8780637.1"/>
    </source>
</evidence>
<gene>
    <name evidence="1" type="ORF">M0654_11650</name>
</gene>
<comment type="caution">
    <text evidence="1">The sequence shown here is derived from an EMBL/GenBank/DDBJ whole genome shotgun (WGS) entry which is preliminary data.</text>
</comment>
<protein>
    <submittedName>
        <fullName evidence="1">Uncharacterized protein</fullName>
    </submittedName>
</protein>
<keyword evidence="2" id="KW-1185">Reference proteome</keyword>
<reference evidence="1 2" key="1">
    <citation type="submission" date="2022-04" db="EMBL/GenBank/DDBJ databases">
        <title>Rhizobium coralii sp. nov., isolated from coral Turbinaria peltata.</title>
        <authorList>
            <person name="Sun H."/>
        </authorList>
    </citation>
    <scope>NUCLEOTIDE SEQUENCE [LARGE SCALE GENOMIC DNA]</scope>
    <source>
        <strain evidence="1 2">NTR19</strain>
    </source>
</reference>
<name>A0ABT0IRZ8_9HYPH</name>
<dbReference type="Proteomes" id="UP001202827">
    <property type="component" value="Unassembled WGS sequence"/>
</dbReference>
<evidence type="ECO:0000313" key="2">
    <source>
        <dbReference type="Proteomes" id="UP001202827"/>
    </source>
</evidence>
<accession>A0ABT0IRZ8</accession>
<sequence length="120" mass="13574">MRLIWIKPNAESKPYGVLQSQFACRRNICREKPVRHFAPSHARGFHRARWALAGRLAAAIPASKSPVDNKVCVNLRHATKPFTIRFENAVDGQHHLQSQLSPQSAENRAGLFILPAERQE</sequence>
<dbReference type="EMBL" id="JALPRY010000012">
    <property type="protein sequence ID" value="MCK8780637.1"/>
    <property type="molecule type" value="Genomic_DNA"/>
</dbReference>
<organism evidence="1 2">
    <name type="scientific">Neorhizobium turbinariae</name>
    <dbReference type="NCBI Taxonomy" id="2937795"/>
    <lineage>
        <taxon>Bacteria</taxon>
        <taxon>Pseudomonadati</taxon>
        <taxon>Pseudomonadota</taxon>
        <taxon>Alphaproteobacteria</taxon>
        <taxon>Hyphomicrobiales</taxon>
        <taxon>Rhizobiaceae</taxon>
        <taxon>Rhizobium/Agrobacterium group</taxon>
        <taxon>Neorhizobium</taxon>
    </lineage>
</organism>